<dbReference type="PANTHER" id="PTHR43918:SF4">
    <property type="entry name" value="CARBOXYLIC ESTER HYDROLASE"/>
    <property type="match status" value="1"/>
</dbReference>
<dbReference type="Gene3D" id="3.40.50.1820">
    <property type="entry name" value="alpha/beta hydrolase"/>
    <property type="match status" value="1"/>
</dbReference>
<dbReference type="RefSeq" id="XP_022479110.1">
    <property type="nucleotide sequence ID" value="XM_022614496.1"/>
</dbReference>
<dbReference type="OrthoDB" id="408631at2759"/>
<dbReference type="InterPro" id="IPR029058">
    <property type="entry name" value="AB_hydrolase_fold"/>
</dbReference>
<reference evidence="4 5" key="1">
    <citation type="submission" date="2016-09" db="EMBL/GenBank/DDBJ databases">
        <authorList>
            <person name="Capua I."/>
            <person name="De Benedictis P."/>
            <person name="Joannis T."/>
            <person name="Lombin L.H."/>
            <person name="Cattoli G."/>
        </authorList>
    </citation>
    <scope>NUCLEOTIDE SEQUENCE [LARGE SCALE GENOMIC DNA]</scope>
    <source>
        <strain evidence="4 5">IMI 309357</strain>
    </source>
</reference>
<accession>A0A1G4BKZ0</accession>
<evidence type="ECO:0000313" key="5">
    <source>
        <dbReference type="Proteomes" id="UP000176998"/>
    </source>
</evidence>
<proteinExistence type="inferred from homology"/>
<dbReference type="GeneID" id="34556006"/>
<organism evidence="4 5">
    <name type="scientific">Colletotrichum orchidophilum</name>
    <dbReference type="NCBI Taxonomy" id="1209926"/>
    <lineage>
        <taxon>Eukaryota</taxon>
        <taxon>Fungi</taxon>
        <taxon>Dikarya</taxon>
        <taxon>Ascomycota</taxon>
        <taxon>Pezizomycotina</taxon>
        <taxon>Sordariomycetes</taxon>
        <taxon>Hypocreomycetidae</taxon>
        <taxon>Glomerellales</taxon>
        <taxon>Glomerellaceae</taxon>
        <taxon>Colletotrichum</taxon>
    </lineage>
</organism>
<gene>
    <name evidence="4" type="ORF">CORC01_02846</name>
</gene>
<dbReference type="InterPro" id="IPR050654">
    <property type="entry name" value="AChE-related_enzymes"/>
</dbReference>
<dbReference type="Pfam" id="PF00135">
    <property type="entry name" value="COesterase"/>
    <property type="match status" value="1"/>
</dbReference>
<dbReference type="GO" id="GO:0052689">
    <property type="term" value="F:carboxylic ester hydrolase activity"/>
    <property type="evidence" value="ECO:0007669"/>
    <property type="project" value="TreeGrafter"/>
</dbReference>
<keyword evidence="2" id="KW-0378">Hydrolase</keyword>
<dbReference type="SUPFAM" id="SSF53474">
    <property type="entry name" value="alpha/beta-Hydrolases"/>
    <property type="match status" value="1"/>
</dbReference>
<name>A0A1G4BKZ0_9PEZI</name>
<dbReference type="STRING" id="1209926.A0A1G4BKZ0"/>
<dbReference type="Proteomes" id="UP000176998">
    <property type="component" value="Unassembled WGS sequence"/>
</dbReference>
<evidence type="ECO:0000256" key="1">
    <source>
        <dbReference type="ARBA" id="ARBA00005964"/>
    </source>
</evidence>
<feature type="domain" description="Carboxylesterase type B" evidence="3">
    <location>
        <begin position="30"/>
        <end position="141"/>
    </location>
</feature>
<evidence type="ECO:0000256" key="2">
    <source>
        <dbReference type="ARBA" id="ARBA00022801"/>
    </source>
</evidence>
<comment type="similarity">
    <text evidence="1">Belongs to the type-B carboxylesterase/lipase family.</text>
</comment>
<protein>
    <submittedName>
        <fullName evidence="4">Para-nitrobenzyl esterase</fullName>
    </submittedName>
</protein>
<evidence type="ECO:0000259" key="3">
    <source>
        <dbReference type="Pfam" id="PF00135"/>
    </source>
</evidence>
<dbReference type="InterPro" id="IPR002018">
    <property type="entry name" value="CarbesteraseB"/>
</dbReference>
<dbReference type="EMBL" id="MJBS01000016">
    <property type="protein sequence ID" value="OHF01968.1"/>
    <property type="molecule type" value="Genomic_DNA"/>
</dbReference>
<dbReference type="PANTHER" id="PTHR43918">
    <property type="entry name" value="ACETYLCHOLINESTERASE"/>
    <property type="match status" value="1"/>
</dbReference>
<comment type="caution">
    <text evidence="4">The sequence shown here is derived from an EMBL/GenBank/DDBJ whole genome shotgun (WGS) entry which is preliminary data.</text>
</comment>
<sequence length="147" mass="15931">MWLQKSSSSRTKVCSSVFGSPASPPIPPSEKNLGIHEQRLALTWVVDNIASFGDEPSKVTIWGQSARAFSIDGHLKVYAKDSSTPFRAAIMSIGQMSFRYLAFPSPGIEACTGLLTAVGCANTLGELKCVKAVQAEYLISILSRFRF</sequence>
<evidence type="ECO:0000313" key="4">
    <source>
        <dbReference type="EMBL" id="OHF01968.1"/>
    </source>
</evidence>
<dbReference type="AlphaFoldDB" id="A0A1G4BKZ0"/>
<keyword evidence="5" id="KW-1185">Reference proteome</keyword>